<comment type="caution">
    <text evidence="2">The sequence shown here is derived from an EMBL/GenBank/DDBJ whole genome shotgun (WGS) entry which is preliminary data.</text>
</comment>
<dbReference type="Proteomes" id="UP000316095">
    <property type="component" value="Unassembled WGS sequence"/>
</dbReference>
<evidence type="ECO:0000259" key="1">
    <source>
        <dbReference type="PROSITE" id="PS51671"/>
    </source>
</evidence>
<dbReference type="PANTHER" id="PTHR34875">
    <property type="entry name" value="UPF0237 PROTEIN MJ1558"/>
    <property type="match status" value="1"/>
</dbReference>
<proteinExistence type="predicted"/>
<dbReference type="Gene3D" id="3.30.70.260">
    <property type="match status" value="2"/>
</dbReference>
<dbReference type="PROSITE" id="PS51671">
    <property type="entry name" value="ACT"/>
    <property type="match status" value="2"/>
</dbReference>
<accession>A0A5C5XCE1</accession>
<keyword evidence="3" id="KW-1185">Reference proteome</keyword>
<dbReference type="InterPro" id="IPR050990">
    <property type="entry name" value="UPF0237/GcvR_regulator"/>
</dbReference>
<protein>
    <recommendedName>
        <fullName evidence="1">ACT domain-containing protein</fullName>
    </recommendedName>
</protein>
<dbReference type="OrthoDB" id="259192at2"/>
<reference evidence="2 3" key="1">
    <citation type="submission" date="2019-02" db="EMBL/GenBank/DDBJ databases">
        <title>Deep-cultivation of Planctomycetes and their phenomic and genomic characterization uncovers novel biology.</title>
        <authorList>
            <person name="Wiegand S."/>
            <person name="Jogler M."/>
            <person name="Boedeker C."/>
            <person name="Pinto D."/>
            <person name="Vollmers J."/>
            <person name="Rivas-Marin E."/>
            <person name="Kohn T."/>
            <person name="Peeters S.H."/>
            <person name="Heuer A."/>
            <person name="Rast P."/>
            <person name="Oberbeckmann S."/>
            <person name="Bunk B."/>
            <person name="Jeske O."/>
            <person name="Meyerdierks A."/>
            <person name="Storesund J.E."/>
            <person name="Kallscheuer N."/>
            <person name="Luecker S."/>
            <person name="Lage O.M."/>
            <person name="Pohl T."/>
            <person name="Merkel B.J."/>
            <person name="Hornburger P."/>
            <person name="Mueller R.-W."/>
            <person name="Bruemmer F."/>
            <person name="Labrenz M."/>
            <person name="Spormann A.M."/>
            <person name="Op Den Camp H."/>
            <person name="Overmann J."/>
            <person name="Amann R."/>
            <person name="Jetten M.S.M."/>
            <person name="Mascher T."/>
            <person name="Medema M.H."/>
            <person name="Devos D.P."/>
            <person name="Kaster A.-K."/>
            <person name="Ovreas L."/>
            <person name="Rohde M."/>
            <person name="Galperin M.Y."/>
            <person name="Jogler C."/>
        </authorList>
    </citation>
    <scope>NUCLEOTIDE SEQUENCE [LARGE SCALE GENOMIC DNA]</scope>
    <source>
        <strain evidence="2 3">Pan54</strain>
    </source>
</reference>
<feature type="domain" description="ACT" evidence="1">
    <location>
        <begin position="6"/>
        <end position="79"/>
    </location>
</feature>
<dbReference type="AlphaFoldDB" id="A0A5C5XCE1"/>
<dbReference type="InterPro" id="IPR045865">
    <property type="entry name" value="ACT-like_dom_sf"/>
</dbReference>
<feature type="domain" description="ACT" evidence="1">
    <location>
        <begin position="96"/>
        <end position="172"/>
    </location>
</feature>
<evidence type="ECO:0000313" key="2">
    <source>
        <dbReference type="EMBL" id="TWT60111.1"/>
    </source>
</evidence>
<dbReference type="SUPFAM" id="SSF55021">
    <property type="entry name" value="ACT-like"/>
    <property type="match status" value="2"/>
</dbReference>
<dbReference type="RefSeq" id="WP_146502265.1">
    <property type="nucleotide sequence ID" value="NZ_SJPG01000001.1"/>
</dbReference>
<dbReference type="InterPro" id="IPR002912">
    <property type="entry name" value="ACT_dom"/>
</dbReference>
<evidence type="ECO:0000313" key="3">
    <source>
        <dbReference type="Proteomes" id="UP000316095"/>
    </source>
</evidence>
<gene>
    <name evidence="2" type="ORF">Pan54_08240</name>
</gene>
<name>A0A5C5XCE1_9PLAN</name>
<dbReference type="PANTHER" id="PTHR34875:SF6">
    <property type="entry name" value="UPF0237 PROTEIN MJ1558"/>
    <property type="match status" value="1"/>
</dbReference>
<organism evidence="2 3">
    <name type="scientific">Rubinisphaera italica</name>
    <dbReference type="NCBI Taxonomy" id="2527969"/>
    <lineage>
        <taxon>Bacteria</taxon>
        <taxon>Pseudomonadati</taxon>
        <taxon>Planctomycetota</taxon>
        <taxon>Planctomycetia</taxon>
        <taxon>Planctomycetales</taxon>
        <taxon>Planctomycetaceae</taxon>
        <taxon>Rubinisphaera</taxon>
    </lineage>
</organism>
<sequence length="192" mass="21161">MGVSYFITITSQNHSGVLTAITTALGELGGDMHHASQSIVHGLFTMTIAAKFPDHRSIQVIQEHLLQVGRNYKMAVLIRELHEDEADIISTDSTYYLTVNGQDAPGVVRVVSGMLAQMLITIESLSARPESVNTFSMVMRLAIPQSADLQELVDELDMFSTLNSLNVNLLTEEDYFRTELPADVTLHNVLKG</sequence>
<dbReference type="EMBL" id="SJPG01000001">
    <property type="protein sequence ID" value="TWT60111.1"/>
    <property type="molecule type" value="Genomic_DNA"/>
</dbReference>